<comment type="catalytic activity">
    <reaction evidence="18 19">
        <text>alpha-ribazole 5'-phosphate + adenosylcob(III)inamide-GDP = adenosylcob(III)alamin 5'-phosphate + GMP + H(+)</text>
        <dbReference type="Rhea" id="RHEA:23560"/>
        <dbReference type="ChEBI" id="CHEBI:15378"/>
        <dbReference type="ChEBI" id="CHEBI:57918"/>
        <dbReference type="ChEBI" id="CHEBI:58115"/>
        <dbReference type="ChEBI" id="CHEBI:60487"/>
        <dbReference type="ChEBI" id="CHEBI:60493"/>
        <dbReference type="EC" id="2.7.8.26"/>
    </reaction>
</comment>
<proteinExistence type="inferred from homology"/>
<dbReference type="GO" id="GO:0051073">
    <property type="term" value="F:adenosylcobinamide-GDP ribazoletransferase activity"/>
    <property type="evidence" value="ECO:0007669"/>
    <property type="project" value="UniProtKB-UniRule"/>
</dbReference>
<feature type="transmembrane region" description="Helical" evidence="19">
    <location>
        <begin position="136"/>
        <end position="161"/>
    </location>
</feature>
<keyword evidence="9 19" id="KW-0808">Transferase</keyword>
<gene>
    <name evidence="19" type="primary">cobS</name>
    <name evidence="20" type="ORF">SAMN04487945_2736</name>
</gene>
<comment type="function">
    <text evidence="14 19">Joins adenosylcobinamide-GDP and alpha-ribazole to generate adenosylcobalamin (Ado-cobalamin). Also synthesizes adenosylcobalamin 5'-phosphate from adenosylcobinamide-GDP and alpha-ribazole 5'-phosphate.</text>
</comment>
<evidence type="ECO:0000256" key="15">
    <source>
        <dbReference type="ARBA" id="ARBA00032605"/>
    </source>
</evidence>
<organism evidence="20 21">
    <name type="scientific">Halobacterium jilantaiense</name>
    <dbReference type="NCBI Taxonomy" id="355548"/>
    <lineage>
        <taxon>Archaea</taxon>
        <taxon>Methanobacteriati</taxon>
        <taxon>Methanobacteriota</taxon>
        <taxon>Stenosarchaea group</taxon>
        <taxon>Halobacteria</taxon>
        <taxon>Halobacteriales</taxon>
        <taxon>Halobacteriaceae</taxon>
        <taxon>Halobacterium</taxon>
    </lineage>
</organism>
<evidence type="ECO:0000256" key="4">
    <source>
        <dbReference type="ARBA" id="ARBA00010561"/>
    </source>
</evidence>
<evidence type="ECO:0000256" key="10">
    <source>
        <dbReference type="ARBA" id="ARBA00022692"/>
    </source>
</evidence>
<dbReference type="GO" id="GO:0009236">
    <property type="term" value="P:cobalamin biosynthetic process"/>
    <property type="evidence" value="ECO:0007669"/>
    <property type="project" value="UniProtKB-UniRule"/>
</dbReference>
<evidence type="ECO:0000256" key="6">
    <source>
        <dbReference type="ARBA" id="ARBA00015850"/>
    </source>
</evidence>
<evidence type="ECO:0000256" key="11">
    <source>
        <dbReference type="ARBA" id="ARBA00022842"/>
    </source>
</evidence>
<evidence type="ECO:0000256" key="13">
    <source>
        <dbReference type="ARBA" id="ARBA00023136"/>
    </source>
</evidence>
<keyword evidence="12 19" id="KW-1133">Transmembrane helix</keyword>
<feature type="transmembrane region" description="Helical" evidence="19">
    <location>
        <begin position="33"/>
        <end position="52"/>
    </location>
</feature>
<evidence type="ECO:0000256" key="7">
    <source>
        <dbReference type="ARBA" id="ARBA00022475"/>
    </source>
</evidence>
<name>A0A1I0QMK2_9EURY</name>
<dbReference type="Pfam" id="PF02654">
    <property type="entry name" value="CobS"/>
    <property type="match status" value="1"/>
</dbReference>
<evidence type="ECO:0000256" key="9">
    <source>
        <dbReference type="ARBA" id="ARBA00022679"/>
    </source>
</evidence>
<feature type="transmembrane region" description="Helical" evidence="19">
    <location>
        <begin position="107"/>
        <end position="129"/>
    </location>
</feature>
<dbReference type="AlphaFoldDB" id="A0A1I0QMK2"/>
<protein>
    <recommendedName>
        <fullName evidence="6 19">Adenosylcobinamide-GDP ribazoletransferase</fullName>
        <ecNumber evidence="5 19">2.7.8.26</ecNumber>
    </recommendedName>
    <alternativeName>
        <fullName evidence="16 19">Cobalamin synthase</fullName>
    </alternativeName>
    <alternativeName>
        <fullName evidence="15 19">Cobalamin-5'-phosphate synthase</fullName>
    </alternativeName>
</protein>
<dbReference type="STRING" id="355548.SAMN04487945_2736"/>
<evidence type="ECO:0000256" key="12">
    <source>
        <dbReference type="ARBA" id="ARBA00022989"/>
    </source>
</evidence>
<accession>A0A1I0QMK2</accession>
<dbReference type="EMBL" id="FOJA01000001">
    <property type="protein sequence ID" value="SEW28339.1"/>
    <property type="molecule type" value="Genomic_DNA"/>
</dbReference>
<dbReference type="InterPro" id="IPR003805">
    <property type="entry name" value="CobS"/>
</dbReference>
<sequence length="251" mass="24399">MVLSALRGALVFLTRLPVGHTDAAWGAFSESPWAFPLAGYVVGALLSVPFLFGTAGLPVSTVALAYLLAVVAVTGINHLDGVADAGDAAVVHGDRADRREVLKDTTVGVGAVAAVALVVAGLGLGALGVAGLPVRVALAVVVAAEVGAKAGMAAVACLGVAPHDGLGAQFTGRAASTDLAPALAVALPAALLSWPSPAAFGALAGAVAAGVGTLRWLTGLLGGANGDVFGAVNEVGRVVGLHAGVVVWTLS</sequence>
<evidence type="ECO:0000256" key="8">
    <source>
        <dbReference type="ARBA" id="ARBA00022573"/>
    </source>
</evidence>
<keyword evidence="21" id="KW-1185">Reference proteome</keyword>
<comment type="similarity">
    <text evidence="4 19">Belongs to the CobS family.</text>
</comment>
<keyword evidence="7 19" id="KW-1003">Cell membrane</keyword>
<evidence type="ECO:0000313" key="20">
    <source>
        <dbReference type="EMBL" id="SEW28339.1"/>
    </source>
</evidence>
<dbReference type="RefSeq" id="WP_089670023.1">
    <property type="nucleotide sequence ID" value="NZ_FOJA01000001.1"/>
</dbReference>
<dbReference type="GO" id="GO:0008818">
    <property type="term" value="F:cobalamin 5'-phosphate synthase activity"/>
    <property type="evidence" value="ECO:0007669"/>
    <property type="project" value="UniProtKB-UniRule"/>
</dbReference>
<feature type="transmembrane region" description="Helical" evidence="19">
    <location>
        <begin position="59"/>
        <end position="79"/>
    </location>
</feature>
<evidence type="ECO:0000256" key="1">
    <source>
        <dbReference type="ARBA" id="ARBA00001946"/>
    </source>
</evidence>
<comment type="subcellular location">
    <subcellularLocation>
        <location evidence="2 19">Cell membrane</location>
        <topology evidence="2 19">Multi-pass membrane protein</topology>
    </subcellularLocation>
</comment>
<evidence type="ECO:0000256" key="2">
    <source>
        <dbReference type="ARBA" id="ARBA00004651"/>
    </source>
</evidence>
<evidence type="ECO:0000256" key="3">
    <source>
        <dbReference type="ARBA" id="ARBA00004663"/>
    </source>
</evidence>
<keyword evidence="8 19" id="KW-0169">Cobalamin biosynthesis</keyword>
<evidence type="ECO:0000313" key="21">
    <source>
        <dbReference type="Proteomes" id="UP000198518"/>
    </source>
</evidence>
<evidence type="ECO:0000256" key="18">
    <source>
        <dbReference type="ARBA" id="ARBA00049504"/>
    </source>
</evidence>
<dbReference type="UniPathway" id="UPA00148">
    <property type="reaction ID" value="UER00238"/>
</dbReference>
<comment type="cofactor">
    <cofactor evidence="1 19">
        <name>Mg(2+)</name>
        <dbReference type="ChEBI" id="CHEBI:18420"/>
    </cofactor>
</comment>
<evidence type="ECO:0000256" key="14">
    <source>
        <dbReference type="ARBA" id="ARBA00025228"/>
    </source>
</evidence>
<dbReference type="PANTHER" id="PTHR34148">
    <property type="entry name" value="ADENOSYLCOBINAMIDE-GDP RIBAZOLETRANSFERASE"/>
    <property type="match status" value="1"/>
</dbReference>
<dbReference type="GO" id="GO:0005886">
    <property type="term" value="C:plasma membrane"/>
    <property type="evidence" value="ECO:0007669"/>
    <property type="project" value="UniProtKB-SubCell"/>
</dbReference>
<keyword evidence="13 19" id="KW-0472">Membrane</keyword>
<dbReference type="EC" id="2.7.8.26" evidence="5 19"/>
<reference evidence="20 21" key="1">
    <citation type="submission" date="2016-10" db="EMBL/GenBank/DDBJ databases">
        <authorList>
            <person name="de Groot N.N."/>
        </authorList>
    </citation>
    <scope>NUCLEOTIDE SEQUENCE [LARGE SCALE GENOMIC DNA]</scope>
    <source>
        <strain evidence="20 21">CGMCC 1.5337</strain>
    </source>
</reference>
<dbReference type="PANTHER" id="PTHR34148:SF1">
    <property type="entry name" value="ADENOSYLCOBINAMIDE-GDP RIBAZOLETRANSFERASE"/>
    <property type="match status" value="1"/>
</dbReference>
<comment type="catalytic activity">
    <reaction evidence="17 19">
        <text>alpha-ribazole + adenosylcob(III)inamide-GDP = adenosylcob(III)alamin + GMP + H(+)</text>
        <dbReference type="Rhea" id="RHEA:16049"/>
        <dbReference type="ChEBI" id="CHEBI:10329"/>
        <dbReference type="ChEBI" id="CHEBI:15378"/>
        <dbReference type="ChEBI" id="CHEBI:18408"/>
        <dbReference type="ChEBI" id="CHEBI:58115"/>
        <dbReference type="ChEBI" id="CHEBI:60487"/>
        <dbReference type="EC" id="2.7.8.26"/>
    </reaction>
</comment>
<dbReference type="OrthoDB" id="11748at2157"/>
<evidence type="ECO:0000256" key="19">
    <source>
        <dbReference type="HAMAP-Rule" id="MF_00719"/>
    </source>
</evidence>
<dbReference type="Proteomes" id="UP000198518">
    <property type="component" value="Unassembled WGS sequence"/>
</dbReference>
<evidence type="ECO:0000256" key="17">
    <source>
        <dbReference type="ARBA" id="ARBA00048623"/>
    </source>
</evidence>
<evidence type="ECO:0000256" key="5">
    <source>
        <dbReference type="ARBA" id="ARBA00013200"/>
    </source>
</evidence>
<comment type="pathway">
    <text evidence="3 19">Cofactor biosynthesis; adenosylcobalamin biosynthesis; adenosylcobalamin from cob(II)yrinate a,c-diamide: step 7/7.</text>
</comment>
<feature type="transmembrane region" description="Helical" evidence="19">
    <location>
        <begin position="198"/>
        <end position="217"/>
    </location>
</feature>
<keyword evidence="10 19" id="KW-0812">Transmembrane</keyword>
<evidence type="ECO:0000256" key="16">
    <source>
        <dbReference type="ARBA" id="ARBA00032853"/>
    </source>
</evidence>
<keyword evidence="11 19" id="KW-0460">Magnesium</keyword>
<dbReference type="HAMAP" id="MF_00719">
    <property type="entry name" value="CobS"/>
    <property type="match status" value="1"/>
</dbReference>
<dbReference type="NCBIfam" id="TIGR00317">
    <property type="entry name" value="cobS"/>
    <property type="match status" value="1"/>
</dbReference>